<dbReference type="GO" id="GO:0005524">
    <property type="term" value="F:ATP binding"/>
    <property type="evidence" value="ECO:0007669"/>
    <property type="project" value="TreeGrafter"/>
</dbReference>
<gene>
    <name evidence="3" type="ORF">BJY17_000446</name>
</gene>
<dbReference type="PANTHER" id="PTHR43384:SF14">
    <property type="entry name" value="ESX-1 SECRETION-ASSOCIATED PROTEIN ESPI"/>
    <property type="match status" value="1"/>
</dbReference>
<dbReference type="InterPro" id="IPR002586">
    <property type="entry name" value="CobQ/CobB/MinD/ParA_Nub-bd_dom"/>
</dbReference>
<comment type="caution">
    <text evidence="3">The sequence shown here is derived from an EMBL/GenBank/DDBJ whole genome shotgun (WGS) entry which is preliminary data.</text>
</comment>
<dbReference type="AlphaFoldDB" id="A0A852WP43"/>
<dbReference type="InterPro" id="IPR027417">
    <property type="entry name" value="P-loop_NTPase"/>
</dbReference>
<dbReference type="RefSeq" id="WP_322789721.1">
    <property type="nucleotide sequence ID" value="NZ_JACCFI010000001.1"/>
</dbReference>
<dbReference type="GO" id="GO:0005829">
    <property type="term" value="C:cytosol"/>
    <property type="evidence" value="ECO:0007669"/>
    <property type="project" value="TreeGrafter"/>
</dbReference>
<dbReference type="Pfam" id="PF01656">
    <property type="entry name" value="CbiA"/>
    <property type="match status" value="1"/>
</dbReference>
<protein>
    <submittedName>
        <fullName evidence="3">MinD-like ATPase involved in chromosome partitioning or flagellar assembly</fullName>
    </submittedName>
</protein>
<dbReference type="EMBL" id="JACCFI010000001">
    <property type="protein sequence ID" value="NYG19699.1"/>
    <property type="molecule type" value="Genomic_DNA"/>
</dbReference>
<evidence type="ECO:0000256" key="1">
    <source>
        <dbReference type="SAM" id="MobiDB-lite"/>
    </source>
</evidence>
<keyword evidence="3" id="KW-0966">Cell projection</keyword>
<feature type="domain" description="CobQ/CobB/MinD/ParA nucleotide binding" evidence="2">
    <location>
        <begin position="221"/>
        <end position="362"/>
    </location>
</feature>
<dbReference type="SUPFAM" id="SSF52540">
    <property type="entry name" value="P-loop containing nucleoside triphosphate hydrolases"/>
    <property type="match status" value="1"/>
</dbReference>
<feature type="compositionally biased region" description="Low complexity" evidence="1">
    <location>
        <begin position="31"/>
        <end position="42"/>
    </location>
</feature>
<name>A0A852WP43_9MICO</name>
<dbReference type="InterPro" id="IPR050625">
    <property type="entry name" value="ParA/MinD_ATPase"/>
</dbReference>
<sequence length="463" mass="49346">MTEDKFDDDAASRPGAGARTSALDRARRSTASGAHSADDAAANPSVRVDLPPAPVHEMPDDEVAVAIDDVAVNPGSLVGGGSSTTSVEVVTPALAGAGYRGASRREPSPYSALLASDASKTRRERVSTDTGSHVAIVDVPGDPAVPVEVPETADSLTADRLIDLNRTTRPAPQGGFNRLVYEASLHLVNLGDSPKVQAYKAMSQRIQRRFEGGARFVPVLTRKGGVGKTTITALLGMALADARDDRIIAIDANPDRGTLAERVDRQTRETVRDVVAKASSIGGYTDFSRFVSRDETRLDILASDTDPTLSEAFDDNDYNVVAGLAARYYSIVLTDCGTGIVHSVMRATLQRADSVVIVSGGSVDEARLASETLTWLEANGYGELVRNAVVAINLATQGTHLVKVDEIEAHFQSRVREIVRIPYDPQLAAGSVVNWHELRPVTQHAARELAALVVEGMPAEREH</sequence>
<evidence type="ECO:0000313" key="4">
    <source>
        <dbReference type="Proteomes" id="UP000549066"/>
    </source>
</evidence>
<dbReference type="Proteomes" id="UP000549066">
    <property type="component" value="Unassembled WGS sequence"/>
</dbReference>
<keyword evidence="3" id="KW-0969">Cilium</keyword>
<dbReference type="Gene3D" id="3.40.50.300">
    <property type="entry name" value="P-loop containing nucleotide triphosphate hydrolases"/>
    <property type="match status" value="1"/>
</dbReference>
<dbReference type="PANTHER" id="PTHR43384">
    <property type="entry name" value="SEPTUM SITE-DETERMINING PROTEIN MIND HOMOLOG, CHLOROPLASTIC-RELATED"/>
    <property type="match status" value="1"/>
</dbReference>
<feature type="region of interest" description="Disordered" evidence="1">
    <location>
        <begin position="1"/>
        <end position="54"/>
    </location>
</feature>
<keyword evidence="3" id="KW-0282">Flagellum</keyword>
<keyword evidence="4" id="KW-1185">Reference proteome</keyword>
<dbReference type="GO" id="GO:0051782">
    <property type="term" value="P:negative regulation of cell division"/>
    <property type="evidence" value="ECO:0007669"/>
    <property type="project" value="TreeGrafter"/>
</dbReference>
<organism evidence="3 4">
    <name type="scientific">Agromyces hippuratus</name>
    <dbReference type="NCBI Taxonomy" id="286438"/>
    <lineage>
        <taxon>Bacteria</taxon>
        <taxon>Bacillati</taxon>
        <taxon>Actinomycetota</taxon>
        <taxon>Actinomycetes</taxon>
        <taxon>Micrococcales</taxon>
        <taxon>Microbacteriaceae</taxon>
        <taxon>Agromyces</taxon>
    </lineage>
</organism>
<accession>A0A852WP43</accession>
<dbReference type="GO" id="GO:0009898">
    <property type="term" value="C:cytoplasmic side of plasma membrane"/>
    <property type="evidence" value="ECO:0007669"/>
    <property type="project" value="TreeGrafter"/>
</dbReference>
<evidence type="ECO:0000313" key="3">
    <source>
        <dbReference type="EMBL" id="NYG19699.1"/>
    </source>
</evidence>
<proteinExistence type="predicted"/>
<evidence type="ECO:0000259" key="2">
    <source>
        <dbReference type="Pfam" id="PF01656"/>
    </source>
</evidence>
<dbReference type="GO" id="GO:0016887">
    <property type="term" value="F:ATP hydrolysis activity"/>
    <property type="evidence" value="ECO:0007669"/>
    <property type="project" value="TreeGrafter"/>
</dbReference>
<reference evidence="3 4" key="1">
    <citation type="submission" date="2020-07" db="EMBL/GenBank/DDBJ databases">
        <title>Sequencing the genomes of 1000 actinobacteria strains.</title>
        <authorList>
            <person name="Klenk H.-P."/>
        </authorList>
    </citation>
    <scope>NUCLEOTIDE SEQUENCE [LARGE SCALE GENOMIC DNA]</scope>
    <source>
        <strain evidence="3 4">DSM 8598</strain>
    </source>
</reference>